<evidence type="ECO:0000259" key="2">
    <source>
        <dbReference type="PROSITE" id="PS50921"/>
    </source>
</evidence>
<dbReference type="EMBL" id="FOIL01000017">
    <property type="protein sequence ID" value="SET42068.1"/>
    <property type="molecule type" value="Genomic_DNA"/>
</dbReference>
<accession>A0A1I0ECG8</accession>
<dbReference type="Proteomes" id="UP000199820">
    <property type="component" value="Unassembled WGS sequence"/>
</dbReference>
<organism evidence="3 5">
    <name type="scientific">[Clostridium] aminophilum</name>
    <dbReference type="NCBI Taxonomy" id="1526"/>
    <lineage>
        <taxon>Bacteria</taxon>
        <taxon>Bacillati</taxon>
        <taxon>Bacillota</taxon>
        <taxon>Clostridia</taxon>
        <taxon>Lachnospirales</taxon>
        <taxon>Lachnospiraceae</taxon>
    </lineage>
</organism>
<dbReference type="SMART" id="SM01012">
    <property type="entry name" value="ANTAR"/>
    <property type="match status" value="1"/>
</dbReference>
<sequence length="195" mass="21728">MAGKGQGTVLIAAPTPAIQTTMRSALPAEIGHVYTVTSMTLALQKIQREPVDLLMIYSPLTDSPGIREAIELAQSRNIGILLLVKADVYDQVQYRAASAGIFVLARPTTRQAIAQTIGVLLSSQQKVRKLENENALLRRKLDDLRIVSRAKCVLVEKKHMTEEEAHRYIEKLAMDSCITKREAAQDLIRRLDHFP</sequence>
<dbReference type="eggNOG" id="COG3707">
    <property type="taxonomic scope" value="Bacteria"/>
</dbReference>
<keyword evidence="5" id="KW-1185">Reference proteome</keyword>
<dbReference type="InterPro" id="IPR005561">
    <property type="entry name" value="ANTAR"/>
</dbReference>
<evidence type="ECO:0000313" key="4">
    <source>
        <dbReference type="EMBL" id="SFR65147.1"/>
    </source>
</evidence>
<dbReference type="EMBL" id="FOZC01000001">
    <property type="protein sequence ID" value="SFR65147.1"/>
    <property type="molecule type" value="Genomic_DNA"/>
</dbReference>
<gene>
    <name evidence="4" type="ORF">SAMN02910262_00313</name>
    <name evidence="3" type="ORF">SAMN04487771_101740</name>
</gene>
<dbReference type="RefSeq" id="WP_161767255.1">
    <property type="nucleotide sequence ID" value="NZ_FOIL01000017.1"/>
</dbReference>
<evidence type="ECO:0000256" key="1">
    <source>
        <dbReference type="SAM" id="Coils"/>
    </source>
</evidence>
<keyword evidence="1" id="KW-0175">Coiled coil</keyword>
<dbReference type="STRING" id="1526.SAMN02910262_00313"/>
<proteinExistence type="predicted"/>
<dbReference type="InterPro" id="IPR036388">
    <property type="entry name" value="WH-like_DNA-bd_sf"/>
</dbReference>
<dbReference type="InterPro" id="IPR011006">
    <property type="entry name" value="CheY-like_superfamily"/>
</dbReference>
<reference evidence="5 6" key="1">
    <citation type="submission" date="2016-10" db="EMBL/GenBank/DDBJ databases">
        <authorList>
            <person name="de Groot N.N."/>
        </authorList>
    </citation>
    <scope>NUCLEOTIDE SEQUENCE [LARGE SCALE GENOMIC DNA]</scope>
    <source>
        <strain evidence="4 6">F</strain>
        <strain evidence="3 5">KH1P1</strain>
    </source>
</reference>
<dbReference type="SUPFAM" id="SSF52172">
    <property type="entry name" value="CheY-like"/>
    <property type="match status" value="1"/>
</dbReference>
<dbReference type="GO" id="GO:0003723">
    <property type="term" value="F:RNA binding"/>
    <property type="evidence" value="ECO:0007669"/>
    <property type="project" value="InterPro"/>
</dbReference>
<feature type="domain" description="ANTAR" evidence="2">
    <location>
        <begin position="127"/>
        <end position="188"/>
    </location>
</feature>
<protein>
    <submittedName>
        <fullName evidence="3">Response regulator NasT</fullName>
    </submittedName>
</protein>
<dbReference type="Proteomes" id="UP000214760">
    <property type="component" value="Unassembled WGS sequence"/>
</dbReference>
<feature type="coiled-coil region" evidence="1">
    <location>
        <begin position="120"/>
        <end position="147"/>
    </location>
</feature>
<name>A0A1I0ECG8_9FIRM</name>
<dbReference type="Pfam" id="PF03861">
    <property type="entry name" value="ANTAR"/>
    <property type="match status" value="1"/>
</dbReference>
<evidence type="ECO:0000313" key="6">
    <source>
        <dbReference type="Proteomes" id="UP000214760"/>
    </source>
</evidence>
<evidence type="ECO:0000313" key="3">
    <source>
        <dbReference type="EMBL" id="SET42068.1"/>
    </source>
</evidence>
<evidence type="ECO:0000313" key="5">
    <source>
        <dbReference type="Proteomes" id="UP000199820"/>
    </source>
</evidence>
<dbReference type="Gene3D" id="1.10.10.10">
    <property type="entry name" value="Winged helix-like DNA-binding domain superfamily/Winged helix DNA-binding domain"/>
    <property type="match status" value="1"/>
</dbReference>
<dbReference type="PROSITE" id="PS50921">
    <property type="entry name" value="ANTAR"/>
    <property type="match status" value="1"/>
</dbReference>
<dbReference type="AlphaFoldDB" id="A0A1I0ECG8"/>